<dbReference type="Pfam" id="PF00355">
    <property type="entry name" value="Rieske"/>
    <property type="match status" value="1"/>
</dbReference>
<evidence type="ECO:0000256" key="5">
    <source>
        <dbReference type="ARBA" id="ARBA00022714"/>
    </source>
</evidence>
<dbReference type="Gene3D" id="3.90.380.10">
    <property type="entry name" value="Naphthalene 1,2-dioxygenase Alpha Subunit, Chain A, domain 1"/>
    <property type="match status" value="1"/>
</dbReference>
<evidence type="ECO:0000313" key="22">
    <source>
        <dbReference type="EMBL" id="TDD94764.1"/>
    </source>
</evidence>
<dbReference type="Pfam" id="PF19298">
    <property type="entry name" value="KshA_C"/>
    <property type="match status" value="1"/>
</dbReference>
<comment type="subunit">
    <text evidence="18">Homotrimer. The two-component system 3-ketosteroid-9-alpha-monooxygenase is composed of an oxygenase component KshA and a reductase component KshB.</text>
</comment>
<evidence type="ECO:0000256" key="10">
    <source>
        <dbReference type="ARBA" id="ARBA00023004"/>
    </source>
</evidence>
<dbReference type="GO" id="GO:0016042">
    <property type="term" value="P:lipid catabolic process"/>
    <property type="evidence" value="ECO:0007669"/>
    <property type="project" value="UniProtKB-KW"/>
</dbReference>
<accession>A0A4R5CC87</accession>
<comment type="pathway">
    <text evidence="14">Steroid hormone biosynthesis; dafachronic acid biosynthesis.</text>
</comment>
<evidence type="ECO:0000256" key="20">
    <source>
        <dbReference type="ARBA" id="ARBA00049548"/>
    </source>
</evidence>
<evidence type="ECO:0000256" key="14">
    <source>
        <dbReference type="ARBA" id="ARBA00025712"/>
    </source>
</evidence>
<dbReference type="InterPro" id="IPR045605">
    <property type="entry name" value="KshA-like_C"/>
</dbReference>
<evidence type="ECO:0000256" key="19">
    <source>
        <dbReference type="ARBA" id="ARBA00047853"/>
    </source>
</evidence>
<comment type="subcellular location">
    <subcellularLocation>
        <location evidence="2">Membrane</location>
    </subcellularLocation>
</comment>
<evidence type="ECO:0000256" key="16">
    <source>
        <dbReference type="ARBA" id="ARBA00026095"/>
    </source>
</evidence>
<keyword evidence="5" id="KW-0001">2Fe-2S</keyword>
<gene>
    <name evidence="22" type="ORF">E1298_06235</name>
</gene>
<evidence type="ECO:0000259" key="21">
    <source>
        <dbReference type="PROSITE" id="PS51296"/>
    </source>
</evidence>
<dbReference type="EMBL" id="SMKU01000017">
    <property type="protein sequence ID" value="TDD94764.1"/>
    <property type="molecule type" value="Genomic_DNA"/>
</dbReference>
<dbReference type="Proteomes" id="UP000294513">
    <property type="component" value="Unassembled WGS sequence"/>
</dbReference>
<keyword evidence="7" id="KW-0442">Lipid degradation</keyword>
<keyword evidence="8" id="KW-1133">Transmembrane helix</keyword>
<comment type="cofactor">
    <cofactor evidence="1">
        <name>Fe cation</name>
        <dbReference type="ChEBI" id="CHEBI:24875"/>
    </cofactor>
</comment>
<comment type="pathway">
    <text evidence="3">Hormone biosynthesis.</text>
</comment>
<evidence type="ECO:0000256" key="12">
    <source>
        <dbReference type="ARBA" id="ARBA00023136"/>
    </source>
</evidence>
<dbReference type="GO" id="GO:0051537">
    <property type="term" value="F:2 iron, 2 sulfur cluster binding"/>
    <property type="evidence" value="ECO:0007669"/>
    <property type="project" value="UniProtKB-KW"/>
</dbReference>
<proteinExistence type="inferred from homology"/>
<dbReference type="CDD" id="cd03469">
    <property type="entry name" value="Rieske_RO_Alpha_N"/>
    <property type="match status" value="1"/>
</dbReference>
<evidence type="ECO:0000256" key="7">
    <source>
        <dbReference type="ARBA" id="ARBA00022963"/>
    </source>
</evidence>
<dbReference type="GO" id="GO:0004497">
    <property type="term" value="F:monooxygenase activity"/>
    <property type="evidence" value="ECO:0007669"/>
    <property type="project" value="UniProtKB-ARBA"/>
</dbReference>
<evidence type="ECO:0000256" key="8">
    <source>
        <dbReference type="ARBA" id="ARBA00022989"/>
    </source>
</evidence>
<evidence type="ECO:0000256" key="13">
    <source>
        <dbReference type="ARBA" id="ARBA00023221"/>
    </source>
</evidence>
<keyword evidence="13" id="KW-0443">Lipid metabolism</keyword>
<dbReference type="GO" id="GO:0005737">
    <property type="term" value="C:cytoplasm"/>
    <property type="evidence" value="ECO:0007669"/>
    <property type="project" value="TreeGrafter"/>
</dbReference>
<keyword evidence="4" id="KW-0812">Transmembrane</keyword>
<dbReference type="GO" id="GO:0046872">
    <property type="term" value="F:metal ion binding"/>
    <property type="evidence" value="ECO:0007669"/>
    <property type="project" value="UniProtKB-KW"/>
</dbReference>
<dbReference type="AlphaFoldDB" id="A0A4R5CC87"/>
<keyword evidence="23" id="KW-1185">Reference proteome</keyword>
<keyword evidence="11" id="KW-0411">Iron-sulfur</keyword>
<keyword evidence="13" id="KW-0753">Steroid metabolism</keyword>
<sequence length="343" mass="37821">MNPTSRAMPVSRVLPPRPDGWYGVAFAGELRPGAVLRRRLMGDDVVLYRTRRGTPRAVRPYCPHLGAHLGYGSTVEGENLVCPFHRFAFAPDGTCVSTGTGARPPKARLSRLEVREIDGIVLVWWDASGGPPRWEVPPVLRDGFPAPIKRFHRLTAHPQDIVENTIDMGHFTALHGYRSARIANLEFDGPSMRADVTTRRGFPPLGDLEFRFTARAHGLGVNSARGVVPSLGLEVQAFFLQTPTDPGALEFRALLALRFAGPRRPAPLARPAAWLATHVIGPTLWADVRQDFPIWNNRGHLDRPRLAGGDGPIAPFRRWAAQFYAQEPARPGEAGCAHELLMN</sequence>
<dbReference type="PANTHER" id="PTHR21266">
    <property type="entry name" value="IRON-SULFUR DOMAIN CONTAINING PROTEIN"/>
    <property type="match status" value="1"/>
</dbReference>
<comment type="caution">
    <text evidence="22">The sequence shown here is derived from an EMBL/GenBank/DDBJ whole genome shotgun (WGS) entry which is preliminary data.</text>
</comment>
<comment type="catalytic activity">
    <reaction evidence="20">
        <text>cholesterol + NADPH + O2 + H(+) = 7-dehydrocholesterol + NADP(+) + 2 H2O</text>
        <dbReference type="Rhea" id="RHEA:45024"/>
        <dbReference type="ChEBI" id="CHEBI:15377"/>
        <dbReference type="ChEBI" id="CHEBI:15378"/>
        <dbReference type="ChEBI" id="CHEBI:15379"/>
        <dbReference type="ChEBI" id="CHEBI:16113"/>
        <dbReference type="ChEBI" id="CHEBI:17759"/>
        <dbReference type="ChEBI" id="CHEBI:57783"/>
        <dbReference type="ChEBI" id="CHEBI:58349"/>
        <dbReference type="EC" id="1.14.19.21"/>
    </reaction>
    <physiologicalReaction direction="left-to-right" evidence="20">
        <dbReference type="Rhea" id="RHEA:45025"/>
    </physiologicalReaction>
</comment>
<dbReference type="GO" id="GO:0170056">
    <property type="term" value="F:cholesterol 7-desaturase [NAD(P)H] activity"/>
    <property type="evidence" value="ECO:0007669"/>
    <property type="project" value="UniProtKB-EC"/>
</dbReference>
<keyword evidence="10" id="KW-0408">Iron</keyword>
<dbReference type="InterPro" id="IPR017941">
    <property type="entry name" value="Rieske_2Fe-2S"/>
</dbReference>
<dbReference type="PANTHER" id="PTHR21266:SF32">
    <property type="entry name" value="CHOLESTEROL 7-DESATURASE NVD"/>
    <property type="match status" value="1"/>
</dbReference>
<keyword evidence="12" id="KW-0472">Membrane</keyword>
<evidence type="ECO:0000256" key="18">
    <source>
        <dbReference type="ARBA" id="ARBA00046982"/>
    </source>
</evidence>
<evidence type="ECO:0000313" key="23">
    <source>
        <dbReference type="Proteomes" id="UP000294513"/>
    </source>
</evidence>
<organism evidence="22 23">
    <name type="scientific">Actinomadura rubrisoli</name>
    <dbReference type="NCBI Taxonomy" id="2530368"/>
    <lineage>
        <taxon>Bacteria</taxon>
        <taxon>Bacillati</taxon>
        <taxon>Actinomycetota</taxon>
        <taxon>Actinomycetes</taxon>
        <taxon>Streptosporangiales</taxon>
        <taxon>Thermomonosporaceae</taxon>
        <taxon>Actinomadura</taxon>
    </lineage>
</organism>
<reference evidence="22 23" key="1">
    <citation type="submission" date="2019-03" db="EMBL/GenBank/DDBJ databases">
        <title>Draft genome sequences of novel Actinobacteria.</title>
        <authorList>
            <person name="Sahin N."/>
            <person name="Ay H."/>
            <person name="Saygin H."/>
        </authorList>
    </citation>
    <scope>NUCLEOTIDE SEQUENCE [LARGE SCALE GENOMIC DNA]</scope>
    <source>
        <strain evidence="22 23">H3C3</strain>
    </source>
</reference>
<dbReference type="Gene3D" id="2.102.10.10">
    <property type="entry name" value="Rieske [2Fe-2S] iron-sulphur domain"/>
    <property type="match status" value="1"/>
</dbReference>
<evidence type="ECO:0000256" key="15">
    <source>
        <dbReference type="ARBA" id="ARBA00025729"/>
    </source>
</evidence>
<feature type="domain" description="Rieske" evidence="21">
    <location>
        <begin position="22"/>
        <end position="123"/>
    </location>
</feature>
<dbReference type="OrthoDB" id="5243643at2"/>
<comment type="catalytic activity">
    <reaction evidence="19">
        <text>cholesterol + NADH + O2 + H(+) = 7-dehydrocholesterol + NAD(+) + 2 H2O</text>
        <dbReference type="Rhea" id="RHEA:51644"/>
        <dbReference type="ChEBI" id="CHEBI:15377"/>
        <dbReference type="ChEBI" id="CHEBI:15378"/>
        <dbReference type="ChEBI" id="CHEBI:15379"/>
        <dbReference type="ChEBI" id="CHEBI:16113"/>
        <dbReference type="ChEBI" id="CHEBI:17759"/>
        <dbReference type="ChEBI" id="CHEBI:57540"/>
        <dbReference type="ChEBI" id="CHEBI:57945"/>
        <dbReference type="EC" id="1.14.19.21"/>
    </reaction>
    <physiologicalReaction direction="left-to-right" evidence="19">
        <dbReference type="Rhea" id="RHEA:51645"/>
    </physiologicalReaction>
</comment>
<evidence type="ECO:0000256" key="3">
    <source>
        <dbReference type="ARBA" id="ARBA00004972"/>
    </source>
</evidence>
<evidence type="ECO:0000256" key="2">
    <source>
        <dbReference type="ARBA" id="ARBA00004370"/>
    </source>
</evidence>
<evidence type="ECO:0000256" key="11">
    <source>
        <dbReference type="ARBA" id="ARBA00023014"/>
    </source>
</evidence>
<evidence type="ECO:0000256" key="9">
    <source>
        <dbReference type="ARBA" id="ARBA00023002"/>
    </source>
</evidence>
<evidence type="ECO:0000256" key="4">
    <source>
        <dbReference type="ARBA" id="ARBA00022692"/>
    </source>
</evidence>
<dbReference type="EC" id="1.14.19.21" evidence="16"/>
<dbReference type="InterPro" id="IPR036922">
    <property type="entry name" value="Rieske_2Fe-2S_sf"/>
</dbReference>
<dbReference type="PROSITE" id="PS51296">
    <property type="entry name" value="RIESKE"/>
    <property type="match status" value="1"/>
</dbReference>
<keyword evidence="6" id="KW-0479">Metal-binding</keyword>
<dbReference type="GO" id="GO:0008203">
    <property type="term" value="P:cholesterol metabolic process"/>
    <property type="evidence" value="ECO:0007669"/>
    <property type="project" value="InterPro"/>
</dbReference>
<evidence type="ECO:0000256" key="6">
    <source>
        <dbReference type="ARBA" id="ARBA00022723"/>
    </source>
</evidence>
<comment type="similarity">
    <text evidence="15">Belongs to the cholesterol 7-desaturase family.</text>
</comment>
<name>A0A4R5CC87_9ACTN</name>
<dbReference type="InterPro" id="IPR050584">
    <property type="entry name" value="Cholesterol_7-desaturase"/>
</dbReference>
<dbReference type="SUPFAM" id="SSF55961">
    <property type="entry name" value="Bet v1-like"/>
    <property type="match status" value="1"/>
</dbReference>
<evidence type="ECO:0000256" key="1">
    <source>
        <dbReference type="ARBA" id="ARBA00001962"/>
    </source>
</evidence>
<dbReference type="GO" id="GO:0016020">
    <property type="term" value="C:membrane"/>
    <property type="evidence" value="ECO:0007669"/>
    <property type="project" value="UniProtKB-SubCell"/>
</dbReference>
<evidence type="ECO:0000256" key="17">
    <source>
        <dbReference type="ARBA" id="ARBA00030944"/>
    </source>
</evidence>
<keyword evidence="9" id="KW-0560">Oxidoreductase</keyword>
<protein>
    <recommendedName>
        <fullName evidence="16">cholesterol 7-desaturase</fullName>
        <ecNumber evidence="16">1.14.19.21</ecNumber>
    </recommendedName>
    <alternativeName>
        <fullName evidence="17">Rieske-type oxygenase</fullName>
    </alternativeName>
</protein>
<dbReference type="SUPFAM" id="SSF50022">
    <property type="entry name" value="ISP domain"/>
    <property type="match status" value="1"/>
</dbReference>